<evidence type="ECO:0000256" key="3">
    <source>
        <dbReference type="ARBA" id="ARBA00012438"/>
    </source>
</evidence>
<evidence type="ECO:0000313" key="11">
    <source>
        <dbReference type="Proteomes" id="UP000429555"/>
    </source>
</evidence>
<dbReference type="EC" id="2.7.13.3" evidence="3"/>
<protein>
    <recommendedName>
        <fullName evidence="3">histidine kinase</fullName>
        <ecNumber evidence="3">2.7.13.3</ecNumber>
    </recommendedName>
</protein>
<dbReference type="PROSITE" id="PS50885">
    <property type="entry name" value="HAMP"/>
    <property type="match status" value="1"/>
</dbReference>
<accession>A0A6I4KRL1</accession>
<dbReference type="Gene3D" id="1.10.287.130">
    <property type="match status" value="1"/>
</dbReference>
<comment type="catalytic activity">
    <reaction evidence="1">
        <text>ATP + protein L-histidine = ADP + protein N-phospho-L-histidine.</text>
        <dbReference type="EC" id="2.7.13.3"/>
    </reaction>
</comment>
<evidence type="ECO:0000256" key="4">
    <source>
        <dbReference type="ARBA" id="ARBA00022553"/>
    </source>
</evidence>
<dbReference type="RefSeq" id="WP_160343307.1">
    <property type="nucleotide sequence ID" value="NZ_WKJZ01000001.1"/>
</dbReference>
<dbReference type="InterPro" id="IPR036097">
    <property type="entry name" value="HisK_dim/P_sf"/>
</dbReference>
<evidence type="ECO:0000313" key="10">
    <source>
        <dbReference type="EMBL" id="MVW74348.1"/>
    </source>
</evidence>
<proteinExistence type="predicted"/>
<feature type="domain" description="Histidine kinase" evidence="8">
    <location>
        <begin position="262"/>
        <end position="493"/>
    </location>
</feature>
<sequence length="494" mass="54202">MQHSIGFRLNALFVILVTALLAGSGAWAYWRLDAQLNQDFQRSRQALQQRLQINLITPLWNMDRQTLSENLVAEVQGPVLGITVYLDTGELLSQSGVLDPAQASAWHERLEFALYTDKFDEAVPLGRVSVLLSRQEVANTLRRQIWQRLGEILALDLLLITALSLSLRLQVLKPLKALRDALLQAAGHRDSSASLLQLGQRHDEFGEVVEGFNRIAQRLNADLAAKQQDEETLRQAYEELKQAQASLVEAEKLAALGGLVAGVAHEINPPLGISLSSASLLAEATRRFATQLDSGQVKKSELQDYLATARESVELILSNAQRAAHLVQSFKQVAVDQTSEARRSFDLAEYLDEVIESLQPTFKRRPVQVRNDCPPGIPMDGYPGALAQVVTNLLVNALTHAFAAEDSGLIRLSAERLDGEVRLCFEDNGQGIAAEHLGHIFEPFFTTRRGSGGSGLGLHLVYNLVNKRMGGQIAVSSTPGQGTHFTLTLPLHAP</sequence>
<dbReference type="InterPro" id="IPR003661">
    <property type="entry name" value="HisK_dim/P_dom"/>
</dbReference>
<evidence type="ECO:0000259" key="8">
    <source>
        <dbReference type="PROSITE" id="PS50109"/>
    </source>
</evidence>
<evidence type="ECO:0000256" key="7">
    <source>
        <dbReference type="SAM" id="Coils"/>
    </source>
</evidence>
<dbReference type="AlphaFoldDB" id="A0A6I4KRL1"/>
<evidence type="ECO:0000256" key="6">
    <source>
        <dbReference type="ARBA" id="ARBA00022777"/>
    </source>
</evidence>
<comment type="subcellular location">
    <subcellularLocation>
        <location evidence="2">Membrane</location>
    </subcellularLocation>
</comment>
<keyword evidence="11" id="KW-1185">Reference proteome</keyword>
<name>A0A6I4KRL1_9PSED</name>
<keyword evidence="6 10" id="KW-0418">Kinase</keyword>
<dbReference type="Gene3D" id="6.10.340.10">
    <property type="match status" value="1"/>
</dbReference>
<keyword evidence="4" id="KW-0597">Phosphoprotein</keyword>
<dbReference type="Proteomes" id="UP000429555">
    <property type="component" value="Unassembled WGS sequence"/>
</dbReference>
<dbReference type="Gene3D" id="3.30.565.10">
    <property type="entry name" value="Histidine kinase-like ATPase, C-terminal domain"/>
    <property type="match status" value="1"/>
</dbReference>
<dbReference type="CDD" id="cd00082">
    <property type="entry name" value="HisKA"/>
    <property type="match status" value="1"/>
</dbReference>
<dbReference type="GO" id="GO:0016020">
    <property type="term" value="C:membrane"/>
    <property type="evidence" value="ECO:0007669"/>
    <property type="project" value="UniProtKB-SubCell"/>
</dbReference>
<evidence type="ECO:0000256" key="5">
    <source>
        <dbReference type="ARBA" id="ARBA00022679"/>
    </source>
</evidence>
<evidence type="ECO:0000256" key="2">
    <source>
        <dbReference type="ARBA" id="ARBA00004370"/>
    </source>
</evidence>
<dbReference type="InterPro" id="IPR005467">
    <property type="entry name" value="His_kinase_dom"/>
</dbReference>
<dbReference type="CDD" id="cd06225">
    <property type="entry name" value="HAMP"/>
    <property type="match status" value="1"/>
</dbReference>
<feature type="domain" description="HAMP" evidence="9">
    <location>
        <begin position="169"/>
        <end position="224"/>
    </location>
</feature>
<dbReference type="InterPro" id="IPR004358">
    <property type="entry name" value="Sig_transdc_His_kin-like_C"/>
</dbReference>
<comment type="caution">
    <text evidence="10">The sequence shown here is derived from an EMBL/GenBank/DDBJ whole genome shotgun (WGS) entry which is preliminary data.</text>
</comment>
<dbReference type="InterPro" id="IPR003660">
    <property type="entry name" value="HAMP_dom"/>
</dbReference>
<dbReference type="EMBL" id="WKJZ01000001">
    <property type="protein sequence ID" value="MVW74348.1"/>
    <property type="molecule type" value="Genomic_DNA"/>
</dbReference>
<dbReference type="SMART" id="SM00304">
    <property type="entry name" value="HAMP"/>
    <property type="match status" value="1"/>
</dbReference>
<dbReference type="InterPro" id="IPR036890">
    <property type="entry name" value="HATPase_C_sf"/>
</dbReference>
<dbReference type="PRINTS" id="PR00344">
    <property type="entry name" value="BCTRLSENSOR"/>
</dbReference>
<dbReference type="SUPFAM" id="SSF55874">
    <property type="entry name" value="ATPase domain of HSP90 chaperone/DNA topoisomerase II/histidine kinase"/>
    <property type="match status" value="1"/>
</dbReference>
<feature type="coiled-coil region" evidence="7">
    <location>
        <begin position="216"/>
        <end position="253"/>
    </location>
</feature>
<organism evidence="10 11">
    <name type="scientific">Pseudomonas xionganensis</name>
    <dbReference type="NCBI Taxonomy" id="2654845"/>
    <lineage>
        <taxon>Bacteria</taxon>
        <taxon>Pseudomonadati</taxon>
        <taxon>Pseudomonadota</taxon>
        <taxon>Gammaproteobacteria</taxon>
        <taxon>Pseudomonadales</taxon>
        <taxon>Pseudomonadaceae</taxon>
        <taxon>Pseudomonas</taxon>
    </lineage>
</organism>
<dbReference type="GO" id="GO:0000155">
    <property type="term" value="F:phosphorelay sensor kinase activity"/>
    <property type="evidence" value="ECO:0007669"/>
    <property type="project" value="InterPro"/>
</dbReference>
<evidence type="ECO:0000256" key="1">
    <source>
        <dbReference type="ARBA" id="ARBA00000085"/>
    </source>
</evidence>
<dbReference type="PANTHER" id="PTHR43065">
    <property type="entry name" value="SENSOR HISTIDINE KINASE"/>
    <property type="match status" value="1"/>
</dbReference>
<keyword evidence="5" id="KW-0808">Transferase</keyword>
<dbReference type="SMART" id="SM00387">
    <property type="entry name" value="HATPase_c"/>
    <property type="match status" value="1"/>
</dbReference>
<reference evidence="10 11" key="1">
    <citation type="submission" date="2019-11" db="EMBL/GenBank/DDBJ databases">
        <title>Pseudomonas flavidum sp. nov., isolated from Baiyang Lake.</title>
        <authorList>
            <person name="Zhao Y."/>
        </authorList>
    </citation>
    <scope>NUCLEOTIDE SEQUENCE [LARGE SCALE GENOMIC DNA]</scope>
    <source>
        <strain evidence="11">R-22-3 w-18</strain>
    </source>
</reference>
<dbReference type="InterPro" id="IPR003594">
    <property type="entry name" value="HATPase_dom"/>
</dbReference>
<dbReference type="SUPFAM" id="SSF47384">
    <property type="entry name" value="Homodimeric domain of signal transducing histidine kinase"/>
    <property type="match status" value="1"/>
</dbReference>
<dbReference type="PROSITE" id="PS50109">
    <property type="entry name" value="HIS_KIN"/>
    <property type="match status" value="1"/>
</dbReference>
<evidence type="ECO:0000259" key="9">
    <source>
        <dbReference type="PROSITE" id="PS50885"/>
    </source>
</evidence>
<keyword evidence="7" id="KW-0175">Coiled coil</keyword>
<gene>
    <name evidence="10" type="ORF">GJV18_03360</name>
</gene>
<dbReference type="Pfam" id="PF02518">
    <property type="entry name" value="HATPase_c"/>
    <property type="match status" value="1"/>
</dbReference>